<reference evidence="1 2" key="1">
    <citation type="journal article" date="2018" name="Front. Plant Sci.">
        <title>Red Clover (Trifolium pratense) and Zigzag Clover (T. medium) - A Picture of Genomic Similarities and Differences.</title>
        <authorList>
            <person name="Dluhosova J."/>
            <person name="Istvanek J."/>
            <person name="Nedelnik J."/>
            <person name="Repkova J."/>
        </authorList>
    </citation>
    <scope>NUCLEOTIDE SEQUENCE [LARGE SCALE GENOMIC DNA]</scope>
    <source>
        <strain evidence="2">cv. 10/8</strain>
        <tissue evidence="1">Leaf</tissue>
    </source>
</reference>
<organism evidence="1 2">
    <name type="scientific">Trifolium medium</name>
    <dbReference type="NCBI Taxonomy" id="97028"/>
    <lineage>
        <taxon>Eukaryota</taxon>
        <taxon>Viridiplantae</taxon>
        <taxon>Streptophyta</taxon>
        <taxon>Embryophyta</taxon>
        <taxon>Tracheophyta</taxon>
        <taxon>Spermatophyta</taxon>
        <taxon>Magnoliopsida</taxon>
        <taxon>eudicotyledons</taxon>
        <taxon>Gunneridae</taxon>
        <taxon>Pentapetalae</taxon>
        <taxon>rosids</taxon>
        <taxon>fabids</taxon>
        <taxon>Fabales</taxon>
        <taxon>Fabaceae</taxon>
        <taxon>Papilionoideae</taxon>
        <taxon>50 kb inversion clade</taxon>
        <taxon>NPAAA clade</taxon>
        <taxon>Hologalegina</taxon>
        <taxon>IRL clade</taxon>
        <taxon>Trifolieae</taxon>
        <taxon>Trifolium</taxon>
    </lineage>
</organism>
<dbReference type="InterPro" id="IPR016024">
    <property type="entry name" value="ARM-type_fold"/>
</dbReference>
<dbReference type="SUPFAM" id="SSF48371">
    <property type="entry name" value="ARM repeat"/>
    <property type="match status" value="1"/>
</dbReference>
<evidence type="ECO:0000313" key="2">
    <source>
        <dbReference type="Proteomes" id="UP000265520"/>
    </source>
</evidence>
<evidence type="ECO:0000313" key="1">
    <source>
        <dbReference type="EMBL" id="MCH96543.1"/>
    </source>
</evidence>
<dbReference type="AlphaFoldDB" id="A0A392NAB8"/>
<dbReference type="EMBL" id="LXQA010032604">
    <property type="protein sequence ID" value="MCH96543.1"/>
    <property type="molecule type" value="Genomic_DNA"/>
</dbReference>
<dbReference type="Pfam" id="PF20206">
    <property type="entry name" value="Tra1_ring"/>
    <property type="match status" value="1"/>
</dbReference>
<sequence>MYKQALELLSQALEVWPNANVKFNYLEKLLSSIQPSQAKDPSTALAQGLDVMNRVLEKQPHLFIRNNINQISQILEPCFKHKLLDAGKSFCSLLRMICVAFPQEAASTPPDVKLLYQKVDDLIQKNVTTVTAPQTSSDDNNAGAISFLLLVIKTLTEVQRNFIDPLVLVRLLQRLQRDMGSSAGSHIRQ</sequence>
<protein>
    <submittedName>
        <fullName evidence="1">Transformation/transcription domain-associated protein-like</fullName>
    </submittedName>
</protein>
<comment type="caution">
    <text evidence="1">The sequence shown here is derived from an EMBL/GenBank/DDBJ whole genome shotgun (WGS) entry which is preliminary data.</text>
</comment>
<keyword evidence="2" id="KW-1185">Reference proteome</keyword>
<dbReference type="Proteomes" id="UP000265520">
    <property type="component" value="Unassembled WGS sequence"/>
</dbReference>
<proteinExistence type="predicted"/>
<dbReference type="InterPro" id="IPR046805">
    <property type="entry name" value="Tra1_ring"/>
</dbReference>
<name>A0A392NAB8_9FABA</name>
<accession>A0A392NAB8</accession>
<feature type="non-terminal residue" evidence="1">
    <location>
        <position position="189"/>
    </location>
</feature>